<feature type="transmembrane region" description="Helical" evidence="2">
    <location>
        <begin position="46"/>
        <end position="65"/>
    </location>
</feature>
<keyword evidence="2" id="KW-0812">Transmembrane</keyword>
<comment type="caution">
    <text evidence="3">The sequence shown here is derived from an EMBL/GenBank/DDBJ whole genome shotgun (WGS) entry which is preliminary data.</text>
</comment>
<gene>
    <name evidence="3" type="primary">Necator_chrIV.g16833</name>
    <name evidence="3" type="ORF">RB195_003535</name>
</gene>
<proteinExistence type="predicted"/>
<keyword evidence="2" id="KW-0472">Membrane</keyword>
<accession>A0ABR1DP10</accession>
<feature type="region of interest" description="Disordered" evidence="1">
    <location>
        <begin position="130"/>
        <end position="159"/>
    </location>
</feature>
<reference evidence="3 4" key="1">
    <citation type="submission" date="2023-08" db="EMBL/GenBank/DDBJ databases">
        <title>A Necator americanus chromosomal reference genome.</title>
        <authorList>
            <person name="Ilik V."/>
            <person name="Petrzelkova K.J."/>
            <person name="Pardy F."/>
            <person name="Fuh T."/>
            <person name="Niatou-Singa F.S."/>
            <person name="Gouil Q."/>
            <person name="Baker L."/>
            <person name="Ritchie M.E."/>
            <person name="Jex A.R."/>
            <person name="Gazzola D."/>
            <person name="Li H."/>
            <person name="Toshio Fujiwara R."/>
            <person name="Zhan B."/>
            <person name="Aroian R.V."/>
            <person name="Pafco B."/>
            <person name="Schwarz E.M."/>
        </authorList>
    </citation>
    <scope>NUCLEOTIDE SEQUENCE [LARGE SCALE GENOMIC DNA]</scope>
    <source>
        <strain evidence="3 4">Aroian</strain>
        <tissue evidence="3">Whole animal</tissue>
    </source>
</reference>
<evidence type="ECO:0000256" key="2">
    <source>
        <dbReference type="SAM" id="Phobius"/>
    </source>
</evidence>
<evidence type="ECO:0008006" key="5">
    <source>
        <dbReference type="Google" id="ProtNLM"/>
    </source>
</evidence>
<dbReference type="Proteomes" id="UP001303046">
    <property type="component" value="Unassembled WGS sequence"/>
</dbReference>
<feature type="compositionally biased region" description="Pro residues" evidence="1">
    <location>
        <begin position="136"/>
        <end position="151"/>
    </location>
</feature>
<dbReference type="EMBL" id="JAVFWL010000004">
    <property type="protein sequence ID" value="KAK6752174.1"/>
    <property type="molecule type" value="Genomic_DNA"/>
</dbReference>
<name>A0ABR1DP10_NECAM</name>
<organism evidence="3 4">
    <name type="scientific">Necator americanus</name>
    <name type="common">Human hookworm</name>
    <dbReference type="NCBI Taxonomy" id="51031"/>
    <lineage>
        <taxon>Eukaryota</taxon>
        <taxon>Metazoa</taxon>
        <taxon>Ecdysozoa</taxon>
        <taxon>Nematoda</taxon>
        <taxon>Chromadorea</taxon>
        <taxon>Rhabditida</taxon>
        <taxon>Rhabditina</taxon>
        <taxon>Rhabditomorpha</taxon>
        <taxon>Strongyloidea</taxon>
        <taxon>Ancylostomatidae</taxon>
        <taxon>Bunostominae</taxon>
        <taxon>Necator</taxon>
    </lineage>
</organism>
<evidence type="ECO:0000256" key="1">
    <source>
        <dbReference type="SAM" id="MobiDB-lite"/>
    </source>
</evidence>
<evidence type="ECO:0000313" key="3">
    <source>
        <dbReference type="EMBL" id="KAK6752174.1"/>
    </source>
</evidence>
<sequence>MSYSGTLLSAKKLGVLKQTSLTAFAEESNDGTPFAGLLKTFRRHRIIIVPYSVPIIIFVLLNGYHEKQIGRKKFRESMANWISLAIPPNSMGLSSEIQYDSAIVAMFWNSFRRHEYVLNDWISRTTIVSDPYSSRWPPPPRPPPPRPPPPRPPRRASGG</sequence>
<keyword evidence="4" id="KW-1185">Reference proteome</keyword>
<keyword evidence="2" id="KW-1133">Transmembrane helix</keyword>
<evidence type="ECO:0000313" key="4">
    <source>
        <dbReference type="Proteomes" id="UP001303046"/>
    </source>
</evidence>
<protein>
    <recommendedName>
        <fullName evidence="5">Bestrophin homolog</fullName>
    </recommendedName>
</protein>